<evidence type="ECO:0000313" key="3">
    <source>
        <dbReference type="Proteomes" id="UP000692954"/>
    </source>
</evidence>
<organism evidence="2 3">
    <name type="scientific">Paramecium sonneborni</name>
    <dbReference type="NCBI Taxonomy" id="65129"/>
    <lineage>
        <taxon>Eukaryota</taxon>
        <taxon>Sar</taxon>
        <taxon>Alveolata</taxon>
        <taxon>Ciliophora</taxon>
        <taxon>Intramacronucleata</taxon>
        <taxon>Oligohymenophorea</taxon>
        <taxon>Peniculida</taxon>
        <taxon>Parameciidae</taxon>
        <taxon>Paramecium</taxon>
    </lineage>
</organism>
<feature type="transmembrane region" description="Helical" evidence="1">
    <location>
        <begin position="88"/>
        <end position="109"/>
    </location>
</feature>
<comment type="caution">
    <text evidence="2">The sequence shown here is derived from an EMBL/GenBank/DDBJ whole genome shotgun (WGS) entry which is preliminary data.</text>
</comment>
<evidence type="ECO:0000313" key="2">
    <source>
        <dbReference type="EMBL" id="CAD8098276.1"/>
    </source>
</evidence>
<gene>
    <name evidence="2" type="ORF">PSON_ATCC_30995.1.T0700030</name>
</gene>
<dbReference type="Proteomes" id="UP000692954">
    <property type="component" value="Unassembled WGS sequence"/>
</dbReference>
<dbReference type="OrthoDB" id="299347at2759"/>
<proteinExistence type="predicted"/>
<dbReference type="AlphaFoldDB" id="A0A8S1P5L1"/>
<dbReference type="EMBL" id="CAJJDN010000070">
    <property type="protein sequence ID" value="CAD8098276.1"/>
    <property type="molecule type" value="Genomic_DNA"/>
</dbReference>
<name>A0A8S1P5L1_9CILI</name>
<accession>A0A8S1P5L1</accession>
<protein>
    <recommendedName>
        <fullName evidence="4">Transmembrane protein</fullName>
    </recommendedName>
</protein>
<sequence length="290" mass="33861">MKKEKDNQELLIGKDWDGNQIDIDNEDLHKAEYIDVQAMLNDTLDKLDKIEKIEIFMTFLNFTTKALALYLVLIYYDTVFKYDSLLLFSYLLYALLEVVAFGAAFAVVLSARIISALLGVNVFYLDSFIYFPILYSVFKFCFVVTFLVQSLTVVMFSKFSHWIFPLVLITSLFVTLILQVSRLILMVGGKVSSITKCFDTNWIFKILAPENLQKSYQFSRNLLFQLLNIYEELNPEYKEFIQKGYKYQKQVIELKDDIQWAKDFIKRSIIEHNDVQGNSFSNKQSLVIQS</sequence>
<reference evidence="2" key="1">
    <citation type="submission" date="2021-01" db="EMBL/GenBank/DDBJ databases">
        <authorList>
            <consortium name="Genoscope - CEA"/>
            <person name="William W."/>
        </authorList>
    </citation>
    <scope>NUCLEOTIDE SEQUENCE</scope>
</reference>
<feature type="transmembrane region" description="Helical" evidence="1">
    <location>
        <begin position="55"/>
        <end position="76"/>
    </location>
</feature>
<evidence type="ECO:0000256" key="1">
    <source>
        <dbReference type="SAM" id="Phobius"/>
    </source>
</evidence>
<keyword evidence="1" id="KW-0812">Transmembrane</keyword>
<feature type="transmembrane region" description="Helical" evidence="1">
    <location>
        <begin position="162"/>
        <end position="185"/>
    </location>
</feature>
<feature type="transmembrane region" description="Helical" evidence="1">
    <location>
        <begin position="129"/>
        <end position="156"/>
    </location>
</feature>
<keyword evidence="1" id="KW-0472">Membrane</keyword>
<keyword evidence="3" id="KW-1185">Reference proteome</keyword>
<evidence type="ECO:0008006" key="4">
    <source>
        <dbReference type="Google" id="ProtNLM"/>
    </source>
</evidence>
<keyword evidence="1" id="KW-1133">Transmembrane helix</keyword>